<dbReference type="Gene3D" id="3.40.50.2000">
    <property type="entry name" value="Glycogen Phosphorylase B"/>
    <property type="match status" value="2"/>
</dbReference>
<comment type="caution">
    <text evidence="2">The sequence shown here is derived from an EMBL/GenBank/DDBJ whole genome shotgun (WGS) entry which is preliminary data.</text>
</comment>
<dbReference type="Pfam" id="PF00534">
    <property type="entry name" value="Glycos_transf_1"/>
    <property type="match status" value="1"/>
</dbReference>
<accession>A0ABR7X6M7</accession>
<feature type="domain" description="Glycosyl transferase family 1" evidence="1">
    <location>
        <begin position="211"/>
        <end position="355"/>
    </location>
</feature>
<keyword evidence="3" id="KW-1185">Reference proteome</keyword>
<evidence type="ECO:0000313" key="2">
    <source>
        <dbReference type="EMBL" id="MBD1386238.1"/>
    </source>
</evidence>
<dbReference type="Proteomes" id="UP000618754">
    <property type="component" value="Unassembled WGS sequence"/>
</dbReference>
<dbReference type="CDD" id="cd03794">
    <property type="entry name" value="GT4_WbuB-like"/>
    <property type="match status" value="1"/>
</dbReference>
<protein>
    <submittedName>
        <fullName evidence="2">Glycosyltransferase family 4 protein</fullName>
    </submittedName>
</protein>
<organism evidence="2 3">
    <name type="scientific">Mucilaginibacter rigui</name>
    <dbReference type="NCBI Taxonomy" id="534635"/>
    <lineage>
        <taxon>Bacteria</taxon>
        <taxon>Pseudomonadati</taxon>
        <taxon>Bacteroidota</taxon>
        <taxon>Sphingobacteriia</taxon>
        <taxon>Sphingobacteriales</taxon>
        <taxon>Sphingobacteriaceae</taxon>
        <taxon>Mucilaginibacter</taxon>
    </lineage>
</organism>
<name>A0ABR7X6M7_9SPHI</name>
<reference evidence="2 3" key="1">
    <citation type="submission" date="2020-09" db="EMBL/GenBank/DDBJ databases">
        <title>Novel species of Mucilaginibacter isolated from a glacier on the Tibetan Plateau.</title>
        <authorList>
            <person name="Liu Q."/>
            <person name="Xin Y.-H."/>
        </authorList>
    </citation>
    <scope>NUCLEOTIDE SEQUENCE [LARGE SCALE GENOMIC DNA]</scope>
    <source>
        <strain evidence="2 3">CGMCC 1.13878</strain>
    </source>
</reference>
<dbReference type="InterPro" id="IPR050194">
    <property type="entry name" value="Glycosyltransferase_grp1"/>
</dbReference>
<dbReference type="InterPro" id="IPR001296">
    <property type="entry name" value="Glyco_trans_1"/>
</dbReference>
<gene>
    <name evidence="2" type="ORF">IDJ75_13210</name>
</gene>
<evidence type="ECO:0000259" key="1">
    <source>
        <dbReference type="Pfam" id="PF00534"/>
    </source>
</evidence>
<dbReference type="PANTHER" id="PTHR45947:SF3">
    <property type="entry name" value="SULFOQUINOVOSYL TRANSFERASE SQD2"/>
    <property type="match status" value="1"/>
</dbReference>
<dbReference type="RefSeq" id="WP_191176052.1">
    <property type="nucleotide sequence ID" value="NZ_JACWMW010000002.1"/>
</dbReference>
<dbReference type="PANTHER" id="PTHR45947">
    <property type="entry name" value="SULFOQUINOVOSYL TRANSFERASE SQD2"/>
    <property type="match status" value="1"/>
</dbReference>
<evidence type="ECO:0000313" key="3">
    <source>
        <dbReference type="Proteomes" id="UP000618754"/>
    </source>
</evidence>
<sequence>MKNILYLSFYFEPDLCAGSFRNSPLAKELAKQANGVATIDIVTTLPNRYNTFDTAAPAFEEYGNINIHRILIPKHQSGFMDQINSFKTYFLEAQKIIKGKKYDLVFASSSRLFTAYLGYRIAKKQNIPLYLDIRDIFIDTMQDVLQSKVLKSGLIPILKTVETQIFNYASHINLISGGFEQYFTKYKKAKYSYFSNGIDPEFIDLKETIYTDKKQRLITYAGNFGEGQGLHKIIPQAAKALGDKFKFLVIGDGGAKQKLVDGIAESGVNNVELRGPVSRKELLSIYDQSDFLFLHLNDYDAFKKVLPSKIFELGAYDKPIIAGVAGFANQFIDKNIPNRILFLPGDVNDMVGQLNNYQYSLGFRNEFLKNFRREQINKQMATSILSYL</sequence>
<dbReference type="EMBL" id="JACWMW010000002">
    <property type="protein sequence ID" value="MBD1386238.1"/>
    <property type="molecule type" value="Genomic_DNA"/>
</dbReference>
<proteinExistence type="predicted"/>
<dbReference type="SUPFAM" id="SSF53756">
    <property type="entry name" value="UDP-Glycosyltransferase/glycogen phosphorylase"/>
    <property type="match status" value="1"/>
</dbReference>